<dbReference type="AlphaFoldDB" id="A0A934N3S9"/>
<evidence type="ECO:0000313" key="8">
    <source>
        <dbReference type="EMBL" id="MBJ7539333.1"/>
    </source>
</evidence>
<evidence type="ECO:0000259" key="7">
    <source>
        <dbReference type="Pfam" id="PF00425"/>
    </source>
</evidence>
<dbReference type="GO" id="GO:0008909">
    <property type="term" value="F:isochorismate synthase activity"/>
    <property type="evidence" value="ECO:0007669"/>
    <property type="project" value="UniProtKB-EC"/>
</dbReference>
<keyword evidence="6" id="KW-0175">Coiled coil</keyword>
<dbReference type="InterPro" id="IPR004561">
    <property type="entry name" value="IsoChor_synthase"/>
</dbReference>
<feature type="domain" description="Chorismate-utilising enzyme C-terminal" evidence="7">
    <location>
        <begin position="123"/>
        <end position="376"/>
    </location>
</feature>
<evidence type="ECO:0000256" key="4">
    <source>
        <dbReference type="ARBA" id="ARBA00023235"/>
    </source>
</evidence>
<proteinExistence type="inferred from homology"/>
<evidence type="ECO:0000256" key="5">
    <source>
        <dbReference type="ARBA" id="ARBA00041564"/>
    </source>
</evidence>
<dbReference type="EMBL" id="JAEMNX010000023">
    <property type="protein sequence ID" value="MBJ7539333.1"/>
    <property type="molecule type" value="Genomic_DNA"/>
</dbReference>
<dbReference type="SUPFAM" id="SSF56322">
    <property type="entry name" value="ADC synthase"/>
    <property type="match status" value="1"/>
</dbReference>
<comment type="caution">
    <text evidence="8">The sequence shown here is derived from an EMBL/GenBank/DDBJ whole genome shotgun (WGS) entry which is preliminary data.</text>
</comment>
<organism evidence="8 9">
    <name type="scientific">Marinomonas transparens</name>
    <dbReference type="NCBI Taxonomy" id="2795388"/>
    <lineage>
        <taxon>Bacteria</taxon>
        <taxon>Pseudomonadati</taxon>
        <taxon>Pseudomonadota</taxon>
        <taxon>Gammaproteobacteria</taxon>
        <taxon>Oceanospirillales</taxon>
        <taxon>Oceanospirillaceae</taxon>
        <taxon>Marinomonas</taxon>
    </lineage>
</organism>
<dbReference type="Gene3D" id="3.60.120.10">
    <property type="entry name" value="Anthranilate synthase"/>
    <property type="match status" value="1"/>
</dbReference>
<dbReference type="RefSeq" id="WP_199469736.1">
    <property type="nucleotide sequence ID" value="NZ_JAEMNX010000023.1"/>
</dbReference>
<dbReference type="InterPro" id="IPR005801">
    <property type="entry name" value="ADC_synthase"/>
</dbReference>
<evidence type="ECO:0000256" key="2">
    <source>
        <dbReference type="ARBA" id="ARBA00005297"/>
    </source>
</evidence>
<evidence type="ECO:0000256" key="1">
    <source>
        <dbReference type="ARBA" id="ARBA00000799"/>
    </source>
</evidence>
<feature type="coiled-coil region" evidence="6">
    <location>
        <begin position="206"/>
        <end position="233"/>
    </location>
</feature>
<comment type="similarity">
    <text evidence="2">Belongs to the isochorismate synthase family.</text>
</comment>
<keyword evidence="4 8" id="KW-0413">Isomerase</keyword>
<dbReference type="Pfam" id="PF00425">
    <property type="entry name" value="Chorismate_bind"/>
    <property type="match status" value="1"/>
</dbReference>
<dbReference type="PANTHER" id="PTHR42839">
    <property type="entry name" value="ISOCHORISMATE SYNTHASE ENTC"/>
    <property type="match status" value="1"/>
</dbReference>
<evidence type="ECO:0000256" key="3">
    <source>
        <dbReference type="ARBA" id="ARBA00012824"/>
    </source>
</evidence>
<accession>A0A934N3S9</accession>
<name>A0A934N3S9_9GAMM</name>
<dbReference type="NCBIfam" id="TIGR00543">
    <property type="entry name" value="isochor_syn"/>
    <property type="match status" value="1"/>
</dbReference>
<dbReference type="GO" id="GO:0009697">
    <property type="term" value="P:salicylic acid biosynthetic process"/>
    <property type="evidence" value="ECO:0007669"/>
    <property type="project" value="TreeGrafter"/>
</dbReference>
<evidence type="ECO:0000256" key="6">
    <source>
        <dbReference type="SAM" id="Coils"/>
    </source>
</evidence>
<dbReference type="InterPro" id="IPR015890">
    <property type="entry name" value="Chorismate_C"/>
</dbReference>
<comment type="catalytic activity">
    <reaction evidence="1">
        <text>chorismate = isochorismate</text>
        <dbReference type="Rhea" id="RHEA:18985"/>
        <dbReference type="ChEBI" id="CHEBI:29748"/>
        <dbReference type="ChEBI" id="CHEBI:29780"/>
        <dbReference type="EC" id="5.4.4.2"/>
    </reaction>
</comment>
<keyword evidence="9" id="KW-1185">Reference proteome</keyword>
<dbReference type="Proteomes" id="UP000628710">
    <property type="component" value="Unassembled WGS sequence"/>
</dbReference>
<gene>
    <name evidence="8" type="ORF">I8J31_16770</name>
</gene>
<protein>
    <recommendedName>
        <fullName evidence="3">isochorismate synthase</fullName>
        <ecNumber evidence="3">5.4.4.2</ecNumber>
    </recommendedName>
    <alternativeName>
        <fullName evidence="5">Isochorismate mutase</fullName>
    </alternativeName>
</protein>
<sequence length="391" mass="42950">MDITFPDYAASSASGQSKTDMFLFNSNVNLVRARGLSQRLSLPILSPNFNQEVQNLFKQETSKGNPNPILVGAIPFDMNQPVALIAPELSERVTPFASSLSPFVDKDFSHQVAEQSFTPSYKPFLGMIEQALATFKNESLKKVVLSKILDLTLDKTVDIPRLLANIMGQNPKAYHFSMPLENSVLIGASPELLIRKQANKIFSNPLAGSAKRLQNAEADRQAAETLAQSVKDQYEHRLVVESIRSSLMPLVESMKIEAEPSLISTPTMWHLSTHIEATLAADNEFSIFDFIKSMHPTPAMCGTPTLLAKDHIETLEPHQRGFFSGLVGWCDAQGNGEWAIAIRCAEVSANKVKLFAGAGVVPDSTPESEWLETSAKMRTMINAFGIKEGVI</sequence>
<reference evidence="8" key="1">
    <citation type="submission" date="2020-12" db="EMBL/GenBank/DDBJ databases">
        <title>Marinomonas arctica sp. nov., a psychrotolerant bacterium isolated from the Arctic.</title>
        <authorList>
            <person name="Zhang Y."/>
        </authorList>
    </citation>
    <scope>NUCLEOTIDE SEQUENCE</scope>
    <source>
        <strain evidence="8">C1424</strain>
    </source>
</reference>
<evidence type="ECO:0000313" key="9">
    <source>
        <dbReference type="Proteomes" id="UP000628710"/>
    </source>
</evidence>
<dbReference type="PANTHER" id="PTHR42839:SF2">
    <property type="entry name" value="ISOCHORISMATE SYNTHASE ENTC"/>
    <property type="match status" value="1"/>
</dbReference>
<dbReference type="EC" id="5.4.4.2" evidence="3"/>